<name>A0A0M2PT28_PROHO</name>
<sequence length="159" mass="17016">MTVPLTPLSLSRLVRPWLRSLAATLTLAGSLTLTIPDALAQSRFYTPISLPSSNEITDVLSDLDIPTGQGGYARDYAISLETGDQVAIDLTSDSFDTVVMLLGQGGMTIGENDDGPDGTTNSLLFTRITTQGDYIVRVRSFGEGAGGEFTLKVTRLRPF</sequence>
<dbReference type="STRING" id="317619.GCA_000332315_02446"/>
<dbReference type="Gene3D" id="2.60.120.380">
    <property type="match status" value="1"/>
</dbReference>
<dbReference type="OrthoDB" id="512410at2"/>
<evidence type="ECO:0000313" key="2">
    <source>
        <dbReference type="EMBL" id="KKI99289.1"/>
    </source>
</evidence>
<dbReference type="Pfam" id="PF04151">
    <property type="entry name" value="PPC"/>
    <property type="match status" value="1"/>
</dbReference>
<comment type="caution">
    <text evidence="2">The sequence shown here is derived from an EMBL/GenBank/DDBJ whole genome shotgun (WGS) entry which is preliminary data.</text>
</comment>
<organism evidence="2 3">
    <name type="scientific">Prochlorothrix hollandica PCC 9006 = CALU 1027</name>
    <dbReference type="NCBI Taxonomy" id="317619"/>
    <lineage>
        <taxon>Bacteria</taxon>
        <taxon>Bacillati</taxon>
        <taxon>Cyanobacteriota</taxon>
        <taxon>Cyanophyceae</taxon>
        <taxon>Prochlorotrichales</taxon>
        <taxon>Prochlorotrichaceae</taxon>
        <taxon>Prochlorothrix</taxon>
    </lineage>
</organism>
<keyword evidence="3" id="KW-1185">Reference proteome</keyword>
<accession>A0A0M2PT28</accession>
<evidence type="ECO:0000313" key="3">
    <source>
        <dbReference type="Proteomes" id="UP000034681"/>
    </source>
</evidence>
<dbReference type="EMBL" id="AJTX02000006">
    <property type="protein sequence ID" value="KKI99289.1"/>
    <property type="molecule type" value="Genomic_DNA"/>
</dbReference>
<protein>
    <submittedName>
        <fullName evidence="2">Peptidase</fullName>
    </submittedName>
</protein>
<feature type="domain" description="Peptidase C-terminal archaeal/bacterial" evidence="1">
    <location>
        <begin position="75"/>
        <end position="140"/>
    </location>
</feature>
<reference evidence="2" key="1">
    <citation type="submission" date="2012-04" db="EMBL/GenBank/DDBJ databases">
        <authorList>
            <person name="Borisov I.G."/>
            <person name="Ivanikova N.V."/>
            <person name="Pinevich A.V."/>
        </authorList>
    </citation>
    <scope>NUCLEOTIDE SEQUENCE [LARGE SCALE GENOMIC DNA]</scope>
    <source>
        <strain evidence="2">CALU 1027</strain>
    </source>
</reference>
<dbReference type="AlphaFoldDB" id="A0A0M2PT28"/>
<proteinExistence type="predicted"/>
<dbReference type="eggNOG" id="ENOG5031GNV">
    <property type="taxonomic scope" value="Bacteria"/>
</dbReference>
<dbReference type="InterPro" id="IPR007280">
    <property type="entry name" value="Peptidase_C_arc/bac"/>
</dbReference>
<evidence type="ECO:0000259" key="1">
    <source>
        <dbReference type="Pfam" id="PF04151"/>
    </source>
</evidence>
<dbReference type="Proteomes" id="UP000034681">
    <property type="component" value="Unassembled WGS sequence"/>
</dbReference>
<dbReference type="RefSeq" id="WP_017712815.1">
    <property type="nucleotide sequence ID" value="NZ_KB235937.1"/>
</dbReference>
<gene>
    <name evidence="2" type="ORF">PROH_16320</name>
</gene>